<keyword evidence="6" id="KW-1185">Reference proteome</keyword>
<organism evidence="5 6">
    <name type="scientific">Pseudomonas agarici</name>
    <dbReference type="NCBI Taxonomy" id="46677"/>
    <lineage>
        <taxon>Bacteria</taxon>
        <taxon>Pseudomonadati</taxon>
        <taxon>Pseudomonadota</taxon>
        <taxon>Gammaproteobacteria</taxon>
        <taxon>Pseudomonadales</taxon>
        <taxon>Pseudomonadaceae</taxon>
        <taxon>Pseudomonas</taxon>
    </lineage>
</organism>
<dbReference type="EMBL" id="CP014135">
    <property type="protein sequence ID" value="AMB84225.1"/>
    <property type="molecule type" value="Genomic_DNA"/>
</dbReference>
<dbReference type="Pfam" id="PF00419">
    <property type="entry name" value="Fimbrial"/>
    <property type="match status" value="1"/>
</dbReference>
<reference evidence="5 6" key="1">
    <citation type="submission" date="2016-01" db="EMBL/GenBank/DDBJ databases">
        <authorList>
            <person name="McClelland M."/>
            <person name="Jain A."/>
            <person name="Saraogi P."/>
            <person name="Mendelson R."/>
            <person name="Westerman R."/>
            <person name="SanMiguel P."/>
            <person name="Csonka L."/>
        </authorList>
    </citation>
    <scope>NUCLEOTIDE SEQUENCE [LARGE SCALE GENOMIC DNA]</scope>
    <source>
        <strain evidence="5 6">NCPPB 2472</strain>
    </source>
</reference>
<accession>A0A0X1SWB7</accession>
<name>A0A0X1SWB7_PSEAA</name>
<dbReference type="KEGG" id="pagb:AWM79_02450"/>
<sequence>MKTYLILLALTVAAIAQASATEVLTPGNLQIEGTVEGGTCNLIADDIERPIRLPPVKVSDFAHTDSAGHKPFELSARCDSDINSVTFTFHGTPAPADAARFANTGDASGLGLWLYSHQGGVQQTIRADGNDNTRTLTPSGGLAVLPLGAAYWKIGAVREGTLESQATVDVTYN</sequence>
<feature type="domain" description="Fimbrial-type adhesion" evidence="4">
    <location>
        <begin position="30"/>
        <end position="172"/>
    </location>
</feature>
<dbReference type="AlphaFoldDB" id="A0A0X1SWB7"/>
<dbReference type="PANTHER" id="PTHR33420:SF14">
    <property type="entry name" value="TYPE 1 FIMBRIN D-MANNOSE SPECIFIC ADHESIN"/>
    <property type="match status" value="1"/>
</dbReference>
<dbReference type="InterPro" id="IPR000259">
    <property type="entry name" value="Adhesion_dom_fimbrial"/>
</dbReference>
<dbReference type="SUPFAM" id="SSF49401">
    <property type="entry name" value="Bacterial adhesins"/>
    <property type="match status" value="1"/>
</dbReference>
<dbReference type="GO" id="GO:0043709">
    <property type="term" value="P:cell adhesion involved in single-species biofilm formation"/>
    <property type="evidence" value="ECO:0007669"/>
    <property type="project" value="TreeGrafter"/>
</dbReference>
<proteinExistence type="inferred from homology"/>
<dbReference type="Proteomes" id="UP000063229">
    <property type="component" value="Chromosome"/>
</dbReference>
<dbReference type="InterPro" id="IPR036937">
    <property type="entry name" value="Adhesion_dom_fimbrial_sf"/>
</dbReference>
<dbReference type="Gene3D" id="2.60.40.1090">
    <property type="entry name" value="Fimbrial-type adhesion domain"/>
    <property type="match status" value="1"/>
</dbReference>
<comment type="subcellular location">
    <subcellularLocation>
        <location evidence="1">Fimbrium</location>
    </subcellularLocation>
</comment>
<dbReference type="RefSeq" id="WP_060782074.1">
    <property type="nucleotide sequence ID" value="NZ_CP014135.1"/>
</dbReference>
<dbReference type="InterPro" id="IPR008966">
    <property type="entry name" value="Adhesion_dom_sf"/>
</dbReference>
<evidence type="ECO:0000256" key="2">
    <source>
        <dbReference type="ARBA" id="ARBA00006671"/>
    </source>
</evidence>
<dbReference type="STRING" id="46677.AWM79_02450"/>
<dbReference type="PANTHER" id="PTHR33420">
    <property type="entry name" value="FIMBRIAL SUBUNIT ELFA-RELATED"/>
    <property type="match status" value="1"/>
</dbReference>
<evidence type="ECO:0000256" key="3">
    <source>
        <dbReference type="ARBA" id="ARBA00023263"/>
    </source>
</evidence>
<evidence type="ECO:0000259" key="4">
    <source>
        <dbReference type="Pfam" id="PF00419"/>
    </source>
</evidence>
<evidence type="ECO:0000313" key="6">
    <source>
        <dbReference type="Proteomes" id="UP000063229"/>
    </source>
</evidence>
<evidence type="ECO:0000256" key="1">
    <source>
        <dbReference type="ARBA" id="ARBA00004561"/>
    </source>
</evidence>
<dbReference type="GO" id="GO:0009289">
    <property type="term" value="C:pilus"/>
    <property type="evidence" value="ECO:0007669"/>
    <property type="project" value="UniProtKB-SubCell"/>
</dbReference>
<keyword evidence="3" id="KW-0281">Fimbrium</keyword>
<comment type="similarity">
    <text evidence="2">Belongs to the fimbrial protein family.</text>
</comment>
<dbReference type="InterPro" id="IPR050263">
    <property type="entry name" value="Bact_Fimbrial_Adh_Pro"/>
</dbReference>
<protein>
    <submittedName>
        <fullName evidence="5">Fimbrial protein</fullName>
    </submittedName>
</protein>
<gene>
    <name evidence="5" type="ORF">AWM79_02450</name>
</gene>
<evidence type="ECO:0000313" key="5">
    <source>
        <dbReference type="EMBL" id="AMB84225.1"/>
    </source>
</evidence>